<protein>
    <recommendedName>
        <fullName evidence="8">Manganese efflux pump MntP</fullName>
    </recommendedName>
</protein>
<name>A0AAN1XU44_UNVUL</name>
<feature type="transmembrane region" description="Helical" evidence="5">
    <location>
        <begin position="6"/>
        <end position="28"/>
    </location>
</feature>
<keyword evidence="3 5" id="KW-1133">Transmembrane helix</keyword>
<evidence type="ECO:0000313" key="7">
    <source>
        <dbReference type="Proteomes" id="UP001317532"/>
    </source>
</evidence>
<organism evidence="6 7">
    <name type="scientific">Vulcanimicrobium alpinum</name>
    <dbReference type="NCBI Taxonomy" id="3016050"/>
    <lineage>
        <taxon>Bacteria</taxon>
        <taxon>Bacillati</taxon>
        <taxon>Vulcanimicrobiota</taxon>
        <taxon>Vulcanimicrobiia</taxon>
        <taxon>Vulcanimicrobiales</taxon>
        <taxon>Vulcanimicrobiaceae</taxon>
        <taxon>Vulcanimicrobium</taxon>
    </lineage>
</organism>
<accession>A0AAN1XU44</accession>
<dbReference type="RefSeq" id="WP_317996625.1">
    <property type="nucleotide sequence ID" value="NZ_AP025523.1"/>
</dbReference>
<evidence type="ECO:0000256" key="1">
    <source>
        <dbReference type="ARBA" id="ARBA00022475"/>
    </source>
</evidence>
<evidence type="ECO:0000313" key="6">
    <source>
        <dbReference type="EMBL" id="BDE05596.1"/>
    </source>
</evidence>
<feature type="transmembrane region" description="Helical" evidence="5">
    <location>
        <begin position="69"/>
        <end position="87"/>
    </location>
</feature>
<dbReference type="KEGG" id="vab:WPS_08720"/>
<dbReference type="PANTHER" id="PTHR35529:SF1">
    <property type="entry name" value="MANGANESE EFFLUX PUMP MNTP-RELATED"/>
    <property type="match status" value="1"/>
</dbReference>
<dbReference type="EMBL" id="AP025523">
    <property type="protein sequence ID" value="BDE05596.1"/>
    <property type="molecule type" value="Genomic_DNA"/>
</dbReference>
<feature type="transmembrane region" description="Helical" evidence="5">
    <location>
        <begin position="165"/>
        <end position="186"/>
    </location>
</feature>
<feature type="transmembrane region" description="Helical" evidence="5">
    <location>
        <begin position="40"/>
        <end position="63"/>
    </location>
</feature>
<proteinExistence type="predicted"/>
<dbReference type="PANTHER" id="PTHR35529">
    <property type="entry name" value="MANGANESE EFFLUX PUMP MNTP-RELATED"/>
    <property type="match status" value="1"/>
</dbReference>
<dbReference type="InterPro" id="IPR003810">
    <property type="entry name" value="Mntp/YtaF"/>
</dbReference>
<evidence type="ECO:0008006" key="8">
    <source>
        <dbReference type="Google" id="ProtNLM"/>
    </source>
</evidence>
<keyword evidence="1" id="KW-1003">Cell membrane</keyword>
<feature type="transmembrane region" description="Helical" evidence="5">
    <location>
        <begin position="134"/>
        <end position="153"/>
    </location>
</feature>
<evidence type="ECO:0000256" key="5">
    <source>
        <dbReference type="SAM" id="Phobius"/>
    </source>
</evidence>
<reference evidence="6 7" key="1">
    <citation type="journal article" date="2022" name="ISME Commun">
        <title>Vulcanimicrobium alpinus gen. nov. sp. nov., the first cultivated representative of the candidate phylum 'Eremiobacterota', is a metabolically versatile aerobic anoxygenic phototroph.</title>
        <authorList>
            <person name="Yabe S."/>
            <person name="Muto K."/>
            <person name="Abe K."/>
            <person name="Yokota A."/>
            <person name="Staudigel H."/>
            <person name="Tebo B.M."/>
        </authorList>
    </citation>
    <scope>NUCLEOTIDE SEQUENCE [LARGE SCALE GENOMIC DNA]</scope>
    <source>
        <strain evidence="6 7">WC8-2</strain>
    </source>
</reference>
<gene>
    <name evidence="6" type="ORF">WPS_08720</name>
</gene>
<dbReference type="AlphaFoldDB" id="A0AAN1XU44"/>
<keyword evidence="4 5" id="KW-0472">Membrane</keyword>
<evidence type="ECO:0000256" key="3">
    <source>
        <dbReference type="ARBA" id="ARBA00022989"/>
    </source>
</evidence>
<feature type="transmembrane region" description="Helical" evidence="5">
    <location>
        <begin position="107"/>
        <end position="128"/>
    </location>
</feature>
<keyword evidence="7" id="KW-1185">Reference proteome</keyword>
<sequence>MTVASFAKILFVALSLGLDVFAVSVGVGMRGTERAVKLRIGAAFAFAEVTMTLLGVGIGRAAGKLLGDSAGYLGFAALVAVGGYMIYEALHGTEEGGGFDLSRGWGLTLGALSISLDSLGIGFSILYIGVPLGVSVIFIAAASVLSTALGLALGKRLGMVAEERAALWAGIVLVLTGLAFAGLKYFRVGA</sequence>
<evidence type="ECO:0000256" key="4">
    <source>
        <dbReference type="ARBA" id="ARBA00023136"/>
    </source>
</evidence>
<evidence type="ECO:0000256" key="2">
    <source>
        <dbReference type="ARBA" id="ARBA00022692"/>
    </source>
</evidence>
<dbReference type="Proteomes" id="UP001317532">
    <property type="component" value="Chromosome"/>
</dbReference>
<keyword evidence="2 5" id="KW-0812">Transmembrane</keyword>
<dbReference type="Pfam" id="PF02659">
    <property type="entry name" value="Mntp"/>
    <property type="match status" value="1"/>
</dbReference>